<organism evidence="2 3">
    <name type="scientific">Alteromonas mediterranea</name>
    <dbReference type="NCBI Taxonomy" id="314275"/>
    <lineage>
        <taxon>Bacteria</taxon>
        <taxon>Pseudomonadati</taxon>
        <taxon>Pseudomonadota</taxon>
        <taxon>Gammaproteobacteria</taxon>
        <taxon>Alteromonadales</taxon>
        <taxon>Alteromonadaceae</taxon>
        <taxon>Alteromonas/Salinimonas group</taxon>
        <taxon>Alteromonas</taxon>
    </lineage>
</organism>
<sequence length="61" mass="7302">MKKISSHKNAPSPFSRIMQKGQQKARYKERNGKFLMSMSEDDHTRIAHLIKRWLEEDTKTR</sequence>
<dbReference type="Proteomes" id="UP000061468">
    <property type="component" value="Chromosome"/>
</dbReference>
<reference evidence="2 3" key="1">
    <citation type="submission" date="2015-12" db="EMBL/GenBank/DDBJ databases">
        <title>Intraspecies pangenome expansion in the marine bacterium Alteromonas.</title>
        <authorList>
            <person name="Lopez-Perez M."/>
            <person name="Rodriguez-Valera F."/>
        </authorList>
    </citation>
    <scope>NUCLEOTIDE SEQUENCE [LARGE SCALE GENOMIC DNA]</scope>
    <source>
        <strain evidence="2 3">UM8</strain>
    </source>
</reference>
<dbReference type="EMBL" id="CP013928">
    <property type="protein sequence ID" value="AMJ78529.1"/>
    <property type="molecule type" value="Genomic_DNA"/>
</dbReference>
<feature type="region of interest" description="Disordered" evidence="1">
    <location>
        <begin position="1"/>
        <end position="22"/>
    </location>
</feature>
<evidence type="ECO:0000256" key="1">
    <source>
        <dbReference type="SAM" id="MobiDB-lite"/>
    </source>
</evidence>
<evidence type="ECO:0000313" key="3">
    <source>
        <dbReference type="Proteomes" id="UP000061468"/>
    </source>
</evidence>
<name>A0AAC8XJR0_9ALTE</name>
<evidence type="ECO:0000313" key="2">
    <source>
        <dbReference type="EMBL" id="AMJ78529.1"/>
    </source>
</evidence>
<gene>
    <name evidence="2" type="ORF">AV942_09630</name>
</gene>
<protein>
    <submittedName>
        <fullName evidence="2">Uncharacterized protein</fullName>
    </submittedName>
</protein>
<dbReference type="OMA" id="DHTRIAH"/>
<dbReference type="AlphaFoldDB" id="A0AAC8XJR0"/>
<proteinExistence type="predicted"/>
<dbReference type="RefSeq" id="WP_015067109.1">
    <property type="nucleotide sequence ID" value="NZ_CAKMLI010000015.1"/>
</dbReference>
<accession>A0AAC8XJR0</accession>